<dbReference type="KEGG" id="spu:587759"/>
<dbReference type="InterPro" id="IPR000889">
    <property type="entry name" value="Glutathione_peroxidase"/>
</dbReference>
<evidence type="ECO:0000256" key="1">
    <source>
        <dbReference type="ARBA" id="ARBA00004613"/>
    </source>
</evidence>
<dbReference type="PROSITE" id="PS00763">
    <property type="entry name" value="GLUTATHIONE_PEROXID_2"/>
    <property type="match status" value="1"/>
</dbReference>
<dbReference type="Proteomes" id="UP000007110">
    <property type="component" value="Unassembled WGS sequence"/>
</dbReference>
<dbReference type="InterPro" id="IPR029760">
    <property type="entry name" value="GPX_CS"/>
</dbReference>
<dbReference type="CDD" id="cd00340">
    <property type="entry name" value="GSH_Peroxidase"/>
    <property type="match status" value="1"/>
</dbReference>
<evidence type="ECO:0000256" key="6">
    <source>
        <dbReference type="ARBA" id="ARBA00023002"/>
    </source>
</evidence>
<protein>
    <recommendedName>
        <fullName evidence="7">Glutathione peroxidase</fullName>
    </recommendedName>
</protein>
<evidence type="ECO:0000256" key="4">
    <source>
        <dbReference type="ARBA" id="ARBA00022559"/>
    </source>
</evidence>
<keyword evidence="6 7" id="KW-0560">Oxidoreductase</keyword>
<dbReference type="RefSeq" id="XP_792563.2">
    <property type="nucleotide sequence ID" value="XM_787470.4"/>
</dbReference>
<keyword evidence="4 7" id="KW-0575">Peroxidase</keyword>
<dbReference type="PROSITE" id="PS51355">
    <property type="entry name" value="GLUTATHIONE_PEROXID_3"/>
    <property type="match status" value="1"/>
</dbReference>
<keyword evidence="3" id="KW-0964">Secreted</keyword>
<dbReference type="SUPFAM" id="SSF52833">
    <property type="entry name" value="Thioredoxin-like"/>
    <property type="match status" value="1"/>
</dbReference>
<name>A0A7M7RDM6_STRPU</name>
<dbReference type="AlphaFoldDB" id="A0A7M7RDM6"/>
<evidence type="ECO:0000256" key="3">
    <source>
        <dbReference type="ARBA" id="ARBA00022525"/>
    </source>
</evidence>
<keyword evidence="5" id="KW-0732">Signal</keyword>
<dbReference type="OrthoDB" id="446890at2759"/>
<dbReference type="OMA" id="GTEVECK"/>
<dbReference type="Gene3D" id="3.40.30.10">
    <property type="entry name" value="Glutaredoxin"/>
    <property type="match status" value="1"/>
</dbReference>
<reference evidence="8" key="2">
    <citation type="submission" date="2021-01" db="UniProtKB">
        <authorList>
            <consortium name="EnsemblMetazoa"/>
        </authorList>
    </citation>
    <scope>IDENTIFICATION</scope>
</reference>
<dbReference type="EnsemblMetazoa" id="XM_787470">
    <property type="protein sequence ID" value="XP_792563"/>
    <property type="gene ID" value="LOC587759"/>
</dbReference>
<dbReference type="GO" id="GO:0004602">
    <property type="term" value="F:glutathione peroxidase activity"/>
    <property type="evidence" value="ECO:0000318"/>
    <property type="project" value="GO_Central"/>
</dbReference>
<dbReference type="GO" id="GO:0006979">
    <property type="term" value="P:response to oxidative stress"/>
    <property type="evidence" value="ECO:0007669"/>
    <property type="project" value="InterPro"/>
</dbReference>
<comment type="similarity">
    <text evidence="2 7">Belongs to the glutathione peroxidase family.</text>
</comment>
<accession>A0A7M7RDM6</accession>
<proteinExistence type="inferred from homology"/>
<evidence type="ECO:0000256" key="7">
    <source>
        <dbReference type="RuleBase" id="RU000499"/>
    </source>
</evidence>
<dbReference type="GeneID" id="587759"/>
<comment type="subcellular location">
    <subcellularLocation>
        <location evidence="1">Secreted</location>
    </subcellularLocation>
</comment>
<sequence length="237" mass="26941">MRGCSFSFFKMATYEKIILAFFALVVCSRLSGATMLDAVCYDDAESLSDVAMTKSLSLDDYRGKVVLVVNTASFCTYTYQYPYFNELKNEFGDQLAILGFPCNQFWLQEPGVGQEIPNTLRYVRPGGGYEPNFYLNEEKIDVNGPKAHPLFKKLKNSCPPVKMEIGDPSNLYWSPMTIGDVTWNFNKFLLDKEGVPFKRYDSVVEPLQLVSDIQLVVDGDYKTVKRPSRPKYATEEL</sequence>
<evidence type="ECO:0000256" key="2">
    <source>
        <dbReference type="ARBA" id="ARBA00006926"/>
    </source>
</evidence>
<dbReference type="PANTHER" id="PTHR11592:SF88">
    <property type="entry name" value="GLUTATHIONE PEROXIDASE-RELATED"/>
    <property type="match status" value="1"/>
</dbReference>
<dbReference type="PRINTS" id="PR01011">
    <property type="entry name" value="GLUTPROXDASE"/>
</dbReference>
<dbReference type="GO" id="GO:0005576">
    <property type="term" value="C:extracellular region"/>
    <property type="evidence" value="ECO:0007669"/>
    <property type="project" value="UniProtKB-SubCell"/>
</dbReference>
<dbReference type="InterPro" id="IPR036249">
    <property type="entry name" value="Thioredoxin-like_sf"/>
</dbReference>
<reference evidence="9" key="1">
    <citation type="submission" date="2015-02" db="EMBL/GenBank/DDBJ databases">
        <title>Genome sequencing for Strongylocentrotus purpuratus.</title>
        <authorList>
            <person name="Murali S."/>
            <person name="Liu Y."/>
            <person name="Vee V."/>
            <person name="English A."/>
            <person name="Wang M."/>
            <person name="Skinner E."/>
            <person name="Han Y."/>
            <person name="Muzny D.M."/>
            <person name="Worley K.C."/>
            <person name="Gibbs R.A."/>
        </authorList>
    </citation>
    <scope>NUCLEOTIDE SEQUENCE</scope>
</reference>
<evidence type="ECO:0000256" key="5">
    <source>
        <dbReference type="ARBA" id="ARBA00022729"/>
    </source>
</evidence>
<dbReference type="InParanoid" id="A0A7M7RDM6"/>
<organism evidence="8 9">
    <name type="scientific">Strongylocentrotus purpuratus</name>
    <name type="common">Purple sea urchin</name>
    <dbReference type="NCBI Taxonomy" id="7668"/>
    <lineage>
        <taxon>Eukaryota</taxon>
        <taxon>Metazoa</taxon>
        <taxon>Echinodermata</taxon>
        <taxon>Eleutherozoa</taxon>
        <taxon>Echinozoa</taxon>
        <taxon>Echinoidea</taxon>
        <taxon>Euechinoidea</taxon>
        <taxon>Echinacea</taxon>
        <taxon>Camarodonta</taxon>
        <taxon>Echinidea</taxon>
        <taxon>Strongylocentrotidae</taxon>
        <taxon>Strongylocentrotus</taxon>
    </lineage>
</organism>
<evidence type="ECO:0000313" key="8">
    <source>
        <dbReference type="EnsemblMetazoa" id="XP_792563"/>
    </source>
</evidence>
<keyword evidence="9" id="KW-1185">Reference proteome</keyword>
<dbReference type="PANTHER" id="PTHR11592">
    <property type="entry name" value="GLUTATHIONE PEROXIDASE"/>
    <property type="match status" value="1"/>
</dbReference>
<dbReference type="Pfam" id="PF00255">
    <property type="entry name" value="GSHPx"/>
    <property type="match status" value="1"/>
</dbReference>
<evidence type="ECO:0000313" key="9">
    <source>
        <dbReference type="Proteomes" id="UP000007110"/>
    </source>
</evidence>